<dbReference type="EMBL" id="KQ964259">
    <property type="protein sequence ID" value="KXJ88146.1"/>
    <property type="molecule type" value="Genomic_DNA"/>
</dbReference>
<dbReference type="Pfam" id="PF01053">
    <property type="entry name" value="Cys_Met_Meta_PP"/>
    <property type="match status" value="1"/>
</dbReference>
<dbReference type="InterPro" id="IPR015421">
    <property type="entry name" value="PyrdxlP-dep_Trfase_major"/>
</dbReference>
<comment type="similarity">
    <text evidence="3">Belongs to the trans-sulfuration enzymes family.</text>
</comment>
<dbReference type="PANTHER" id="PTHR42699:SF1">
    <property type="entry name" value="CYSTATHIONINE GAMMA-SYNTHASE-RELATED"/>
    <property type="match status" value="1"/>
</dbReference>
<dbReference type="GO" id="GO:0030170">
    <property type="term" value="F:pyridoxal phosphate binding"/>
    <property type="evidence" value="ECO:0007669"/>
    <property type="project" value="InterPro"/>
</dbReference>
<sequence length="474" mass="51330">MAGGGDGSQEPRQAASVPALKFWRRSGFGISSPMAEEAARKIKSLRRPVGDTDNETLGASWPSSPASKRAAQVLRDRVAFHLERGAVQGRVCEATTAQNVYLFPTGMAAIYTLTKMLRQWPVDQTVVFGLPYELILKVQEEYAKGTVFCGLGDAAELKLFEEDLAKREHEGRGRVQAVWCETSSNSLLKCVDIAALRKLANRDGFLLVVDDMIGSAANVDVLSGGVADIVVTSLTKLFRGFADVMGGSIAVDPRSASYGPMKQLVGEAGYADYLCGADAIFREYNSRSFLDRAAKTNATTVHLVELLQPFAQVPASPLTRRRARGGLFTLDFASVTATSAFFDALDICKGPSLGALVSLAQPYVQTVSRNDKERGVGYSVNATIFRISVGVEGMVPLGAKFLVALKMATRAARFSEVYLRSGENKEFGDASSQPHLDMAAAYVERDLKLFVKRYYSWPPPPPPGTPPPTPDDEH</sequence>
<evidence type="ECO:0000256" key="1">
    <source>
        <dbReference type="ARBA" id="ARBA00001933"/>
    </source>
</evidence>
<comment type="cofactor">
    <cofactor evidence="1 3">
        <name>pyridoxal 5'-phosphate</name>
        <dbReference type="ChEBI" id="CHEBI:597326"/>
    </cofactor>
</comment>
<accession>A0A136ITN1</accession>
<keyword evidence="4" id="KW-0808">Transferase</keyword>
<dbReference type="Proteomes" id="UP000070501">
    <property type="component" value="Unassembled WGS sequence"/>
</dbReference>
<dbReference type="OrthoDB" id="10047078at2759"/>
<dbReference type="Gene3D" id="3.90.1150.10">
    <property type="entry name" value="Aspartate Aminotransferase, domain 1"/>
    <property type="match status" value="1"/>
</dbReference>
<dbReference type="AlphaFoldDB" id="A0A136ITN1"/>
<dbReference type="GO" id="GO:0019346">
    <property type="term" value="P:transsulfuration"/>
    <property type="evidence" value="ECO:0007669"/>
    <property type="project" value="InterPro"/>
</dbReference>
<dbReference type="GO" id="GO:0003962">
    <property type="term" value="F:cystathionine gamma-synthase activity"/>
    <property type="evidence" value="ECO:0007669"/>
    <property type="project" value="TreeGrafter"/>
</dbReference>
<dbReference type="InterPro" id="IPR015422">
    <property type="entry name" value="PyrdxlP-dep_Trfase_small"/>
</dbReference>
<gene>
    <name evidence="4" type="ORF">Micbo1qcDRAFT_178304</name>
</gene>
<name>A0A136ITN1_9PEZI</name>
<keyword evidence="2 3" id="KW-0663">Pyridoxal phosphate</keyword>
<dbReference type="InParanoid" id="A0A136ITN1"/>
<dbReference type="InterPro" id="IPR051750">
    <property type="entry name" value="Trans-sulfuration_enzymes"/>
</dbReference>
<evidence type="ECO:0000256" key="2">
    <source>
        <dbReference type="ARBA" id="ARBA00022898"/>
    </source>
</evidence>
<reference evidence="5" key="1">
    <citation type="submission" date="2016-02" db="EMBL/GenBank/DDBJ databases">
        <title>Draft genome sequence of Microdochium bolleyi, a fungal endophyte of beachgrass.</title>
        <authorList>
            <consortium name="DOE Joint Genome Institute"/>
            <person name="David A.S."/>
            <person name="May G."/>
            <person name="Haridas S."/>
            <person name="Lim J."/>
            <person name="Wang M."/>
            <person name="Labutti K."/>
            <person name="Lipzen A."/>
            <person name="Barry K."/>
            <person name="Grigoriev I.V."/>
        </authorList>
    </citation>
    <scope>NUCLEOTIDE SEQUENCE [LARGE SCALE GENOMIC DNA]</scope>
    <source>
        <strain evidence="5">J235TASD1</strain>
    </source>
</reference>
<evidence type="ECO:0000313" key="5">
    <source>
        <dbReference type="Proteomes" id="UP000070501"/>
    </source>
</evidence>
<evidence type="ECO:0000313" key="4">
    <source>
        <dbReference type="EMBL" id="KXJ88146.1"/>
    </source>
</evidence>
<keyword evidence="5" id="KW-1185">Reference proteome</keyword>
<protein>
    <submittedName>
        <fullName evidence="4">Pyridoxal phosphate-dependent transferase</fullName>
    </submittedName>
</protein>
<dbReference type="STRING" id="196109.A0A136ITN1"/>
<dbReference type="InterPro" id="IPR000277">
    <property type="entry name" value="Cys/Met-Metab_PyrdxlP-dep_enz"/>
</dbReference>
<proteinExistence type="inferred from homology"/>
<dbReference type="SUPFAM" id="SSF53383">
    <property type="entry name" value="PLP-dependent transferases"/>
    <property type="match status" value="1"/>
</dbReference>
<organism evidence="4 5">
    <name type="scientific">Microdochium bolleyi</name>
    <dbReference type="NCBI Taxonomy" id="196109"/>
    <lineage>
        <taxon>Eukaryota</taxon>
        <taxon>Fungi</taxon>
        <taxon>Dikarya</taxon>
        <taxon>Ascomycota</taxon>
        <taxon>Pezizomycotina</taxon>
        <taxon>Sordariomycetes</taxon>
        <taxon>Xylariomycetidae</taxon>
        <taxon>Xylariales</taxon>
        <taxon>Microdochiaceae</taxon>
        <taxon>Microdochium</taxon>
    </lineage>
</organism>
<dbReference type="InterPro" id="IPR015424">
    <property type="entry name" value="PyrdxlP-dep_Trfase"/>
</dbReference>
<dbReference type="PANTHER" id="PTHR42699">
    <property type="match status" value="1"/>
</dbReference>
<dbReference type="Gene3D" id="3.40.640.10">
    <property type="entry name" value="Type I PLP-dependent aspartate aminotransferase-like (Major domain)"/>
    <property type="match status" value="1"/>
</dbReference>
<evidence type="ECO:0000256" key="3">
    <source>
        <dbReference type="RuleBase" id="RU362118"/>
    </source>
</evidence>